<dbReference type="Proteomes" id="UP000093737">
    <property type="component" value="Unassembled WGS sequence"/>
</dbReference>
<reference evidence="2 3" key="1">
    <citation type="submission" date="2016-05" db="EMBL/GenBank/DDBJ databases">
        <authorList>
            <person name="Ramsay J.P."/>
        </authorList>
    </citation>
    <scope>NUCLEOTIDE SEQUENCE [LARGE SCALE GENOMIC DNA]</scope>
    <source>
        <strain evidence="2 3">NZP2042</strain>
    </source>
</reference>
<sequence length="273" mass="29781">MDHARPRPGDDMIPAVQTALNTIVGRVTTLDHASGAGRIFELFVMTSLARGLRDAGFSVWLQRSDGTIIHPGDADRRFIQRGGAPTGVSAASAGPSNATVIGFRWGRRRKWEIWNGIQFAGRSAATHEIDISIVPGSVGTEIRKAGGIPVGRPRVAIECKDVGTSGSVDEMRAFIARLYDVTLLHAHHRHMHFPDARALHPGSPNEPKHRAIVTYWQENRRTKNIIARRTGFTAGTAPLGEYHRVEPHRDISVGSSTVDELVSSVVNWAGRNA</sequence>
<evidence type="ECO:0000313" key="2">
    <source>
        <dbReference type="EMBL" id="OBQ70035.1"/>
    </source>
</evidence>
<evidence type="ECO:0000313" key="3">
    <source>
        <dbReference type="Proteomes" id="UP000093737"/>
    </source>
</evidence>
<dbReference type="EMBL" id="LYTK01000005">
    <property type="protein sequence ID" value="OBQ70035.1"/>
    <property type="molecule type" value="Genomic_DNA"/>
</dbReference>
<reference evidence="1" key="3">
    <citation type="submission" date="2016-06" db="EMBL/GenBank/DDBJ databases">
        <authorList>
            <person name="Kjaerup R.B."/>
            <person name="Dalgaard T.S."/>
            <person name="Juul-Madsen H.R."/>
        </authorList>
    </citation>
    <scope>NUCLEOTIDE SEQUENCE</scope>
    <source>
        <strain evidence="1">R7ANS::ICEMlSym2042</strain>
    </source>
</reference>
<protein>
    <recommendedName>
        <fullName evidence="5">Restriction endonuclease</fullName>
    </recommendedName>
</protein>
<organism evidence="1 4">
    <name type="scientific">Rhizobium loti</name>
    <name type="common">Mesorhizobium loti</name>
    <dbReference type="NCBI Taxonomy" id="381"/>
    <lineage>
        <taxon>Bacteria</taxon>
        <taxon>Pseudomonadati</taxon>
        <taxon>Pseudomonadota</taxon>
        <taxon>Alphaproteobacteria</taxon>
        <taxon>Hyphomicrobiales</taxon>
        <taxon>Phyllobacteriaceae</taxon>
        <taxon>Mesorhizobium</taxon>
    </lineage>
</organism>
<accession>A0A1A5I085</accession>
<dbReference type="EMBL" id="LZTJ01000009">
    <property type="protein sequence ID" value="OBP77996.1"/>
    <property type="molecule type" value="Genomic_DNA"/>
</dbReference>
<evidence type="ECO:0000313" key="1">
    <source>
        <dbReference type="EMBL" id="OBP77996.1"/>
    </source>
</evidence>
<dbReference type="AlphaFoldDB" id="A0A1A5I085"/>
<name>A0A1A5I085_RHILI</name>
<proteinExistence type="predicted"/>
<dbReference type="Proteomes" id="UP000093748">
    <property type="component" value="Unassembled WGS sequence"/>
</dbReference>
<gene>
    <name evidence="2" type="ORF">A8145_28745</name>
    <name evidence="1" type="ORF">BAE39_30630</name>
</gene>
<reference evidence="4" key="2">
    <citation type="submission" date="2016-06" db="EMBL/GenBank/DDBJ databases">
        <title>NZP2037 Pacbio-Illumina hybrid assembly.</title>
        <authorList>
            <person name="Ramsay J.P."/>
        </authorList>
    </citation>
    <scope>NUCLEOTIDE SEQUENCE [LARGE SCALE GENOMIC DNA]</scope>
    <source>
        <strain evidence="4">R7ANS::ICEMlSym2042</strain>
    </source>
</reference>
<evidence type="ECO:0000313" key="4">
    <source>
        <dbReference type="Proteomes" id="UP000093748"/>
    </source>
</evidence>
<evidence type="ECO:0008006" key="5">
    <source>
        <dbReference type="Google" id="ProtNLM"/>
    </source>
</evidence>
<comment type="caution">
    <text evidence="1">The sequence shown here is derived from an EMBL/GenBank/DDBJ whole genome shotgun (WGS) entry which is preliminary data.</text>
</comment>